<dbReference type="AlphaFoldDB" id="A0A8S9LBN3"/>
<proteinExistence type="predicted"/>
<reference evidence="2" key="1">
    <citation type="submission" date="2019-12" db="EMBL/GenBank/DDBJ databases">
        <title>Genome sequencing and annotation of Brassica cretica.</title>
        <authorList>
            <person name="Studholme D.J."/>
            <person name="Sarris P.F."/>
        </authorList>
    </citation>
    <scope>NUCLEOTIDE SEQUENCE</scope>
    <source>
        <strain evidence="2">PFS-102/07</strain>
        <tissue evidence="2">Leaf</tissue>
    </source>
</reference>
<feature type="region of interest" description="Disordered" evidence="1">
    <location>
        <begin position="24"/>
        <end position="51"/>
    </location>
</feature>
<evidence type="ECO:0000313" key="3">
    <source>
        <dbReference type="EMBL" id="KAF3576297.1"/>
    </source>
</evidence>
<keyword evidence="4" id="KW-1185">Reference proteome</keyword>
<comment type="caution">
    <text evidence="2">The sequence shown here is derived from an EMBL/GenBank/DDBJ whole genome shotgun (WGS) entry which is preliminary data.</text>
</comment>
<evidence type="ECO:0000256" key="1">
    <source>
        <dbReference type="SAM" id="MobiDB-lite"/>
    </source>
</evidence>
<evidence type="ECO:0000313" key="4">
    <source>
        <dbReference type="Proteomes" id="UP000266723"/>
    </source>
</evidence>
<dbReference type="EMBL" id="QGKV02000649">
    <property type="protein sequence ID" value="KAF3576297.1"/>
    <property type="molecule type" value="Genomic_DNA"/>
</dbReference>
<accession>A0A8S9LBN3</accession>
<reference evidence="3 4" key="3">
    <citation type="journal article" date="2020" name="BMC Genomics">
        <title>Intraspecific diversification of the crop wild relative Brassica cretica Lam. using demographic model selection.</title>
        <authorList>
            <person name="Kioukis A."/>
            <person name="Michalopoulou V.A."/>
            <person name="Briers L."/>
            <person name="Pirintsos S."/>
            <person name="Studholme D.J."/>
            <person name="Pavlidis P."/>
            <person name="Sarris P.F."/>
        </authorList>
    </citation>
    <scope>NUCLEOTIDE SEQUENCE [LARGE SCALE GENOMIC DNA]</scope>
    <source>
        <strain evidence="4">cv. PFS-1207/04</strain>
        <strain evidence="3">PFS-1207/04</strain>
    </source>
</reference>
<dbReference type="EMBL" id="QGKY02000094">
    <property type="protein sequence ID" value="KAF2604824.1"/>
    <property type="molecule type" value="Genomic_DNA"/>
</dbReference>
<feature type="compositionally biased region" description="Polar residues" evidence="1">
    <location>
        <begin position="40"/>
        <end position="51"/>
    </location>
</feature>
<dbReference type="Proteomes" id="UP000266723">
    <property type="component" value="Unassembled WGS sequence"/>
</dbReference>
<organism evidence="2">
    <name type="scientific">Brassica cretica</name>
    <name type="common">Mustard</name>
    <dbReference type="NCBI Taxonomy" id="69181"/>
    <lineage>
        <taxon>Eukaryota</taxon>
        <taxon>Viridiplantae</taxon>
        <taxon>Streptophyta</taxon>
        <taxon>Embryophyta</taxon>
        <taxon>Tracheophyta</taxon>
        <taxon>Spermatophyta</taxon>
        <taxon>Magnoliopsida</taxon>
        <taxon>eudicotyledons</taxon>
        <taxon>Gunneridae</taxon>
        <taxon>Pentapetalae</taxon>
        <taxon>rosids</taxon>
        <taxon>malvids</taxon>
        <taxon>Brassicales</taxon>
        <taxon>Brassicaceae</taxon>
        <taxon>Brassiceae</taxon>
        <taxon>Brassica</taxon>
    </lineage>
</organism>
<name>A0A8S9LBN3_BRACR</name>
<reference evidence="3" key="2">
    <citation type="submission" date="2019-12" db="EMBL/GenBank/DDBJ databases">
        <authorList>
            <person name="Studholme D.J."/>
            <person name="Sarris P."/>
        </authorList>
    </citation>
    <scope>NUCLEOTIDE SEQUENCE</scope>
    <source>
        <strain evidence="3">PFS-1207/04</strain>
        <tissue evidence="3">Leaf</tissue>
    </source>
</reference>
<sequence length="84" mass="9592">MNTATQKSSFRKLLTVGLFKARQIHHQIPSKEPPRDVPRPQSSSSRISFDSETLTTVNRRVSGLRSCMLLHPSRWKQDGNEPAY</sequence>
<protein>
    <submittedName>
        <fullName evidence="2">Uncharacterized protein</fullName>
    </submittedName>
</protein>
<evidence type="ECO:0000313" key="2">
    <source>
        <dbReference type="EMBL" id="KAF2604824.1"/>
    </source>
</evidence>
<gene>
    <name evidence="3" type="ORF">DY000_02032750</name>
    <name evidence="2" type="ORF">F2Q70_00026855</name>
</gene>